<accession>A0ABR3RTE5</accession>
<name>A0ABR3RTE5_9PLEO</name>
<reference evidence="3 4" key="1">
    <citation type="submission" date="2024-02" db="EMBL/GenBank/DDBJ databases">
        <title>De novo assembly and annotation of 12 fungi associated with fruit tree decline syndrome in Ontario, Canada.</title>
        <authorList>
            <person name="Sulman M."/>
            <person name="Ellouze W."/>
            <person name="Ilyukhin E."/>
        </authorList>
    </citation>
    <scope>NUCLEOTIDE SEQUENCE [LARGE SCALE GENOMIC DNA]</scope>
    <source>
        <strain evidence="3 4">M42-189</strain>
    </source>
</reference>
<gene>
    <name evidence="3" type="ORF">SLS60_002648</name>
</gene>
<feature type="region of interest" description="Disordered" evidence="2">
    <location>
        <begin position="121"/>
        <end position="173"/>
    </location>
</feature>
<dbReference type="EMBL" id="JAKJXO020000003">
    <property type="protein sequence ID" value="KAL1607712.1"/>
    <property type="molecule type" value="Genomic_DNA"/>
</dbReference>
<comment type="caution">
    <text evidence="3">The sequence shown here is derived from an EMBL/GenBank/DDBJ whole genome shotgun (WGS) entry which is preliminary data.</text>
</comment>
<proteinExistence type="predicted"/>
<keyword evidence="1" id="KW-0175">Coiled coil</keyword>
<evidence type="ECO:0000313" key="4">
    <source>
        <dbReference type="Proteomes" id="UP001521785"/>
    </source>
</evidence>
<feature type="compositionally biased region" description="Basic and acidic residues" evidence="2">
    <location>
        <begin position="121"/>
        <end position="139"/>
    </location>
</feature>
<dbReference type="Proteomes" id="UP001521785">
    <property type="component" value="Unassembled WGS sequence"/>
</dbReference>
<keyword evidence="4" id="KW-1185">Reference proteome</keyword>
<sequence>MSTTEAAPKLSMDDFKKLSRDDMIAHLIDLDTRANELKIRKENLDVELERLQANDDTNGPTLRRLERNLKIHSLVDAFRTRERVKQAKARMNATVETSIRTAIAALEDAFQASKMLEAQAEAKDVSGEAPRRLREDLRNVDLSQSESVGEAGGDGQSPWDLQPSAQSGDEKTT</sequence>
<organism evidence="3 4">
    <name type="scientific">Paraconiothyrium brasiliense</name>
    <dbReference type="NCBI Taxonomy" id="300254"/>
    <lineage>
        <taxon>Eukaryota</taxon>
        <taxon>Fungi</taxon>
        <taxon>Dikarya</taxon>
        <taxon>Ascomycota</taxon>
        <taxon>Pezizomycotina</taxon>
        <taxon>Dothideomycetes</taxon>
        <taxon>Pleosporomycetidae</taxon>
        <taxon>Pleosporales</taxon>
        <taxon>Massarineae</taxon>
        <taxon>Didymosphaeriaceae</taxon>
        <taxon>Paraconiothyrium</taxon>
    </lineage>
</organism>
<evidence type="ECO:0000256" key="1">
    <source>
        <dbReference type="SAM" id="Coils"/>
    </source>
</evidence>
<evidence type="ECO:0000313" key="3">
    <source>
        <dbReference type="EMBL" id="KAL1607712.1"/>
    </source>
</evidence>
<feature type="coiled-coil region" evidence="1">
    <location>
        <begin position="27"/>
        <end position="54"/>
    </location>
</feature>
<evidence type="ECO:0000256" key="2">
    <source>
        <dbReference type="SAM" id="MobiDB-lite"/>
    </source>
</evidence>
<protein>
    <submittedName>
        <fullName evidence="3">Uncharacterized protein</fullName>
    </submittedName>
</protein>